<protein>
    <recommendedName>
        <fullName evidence="2">DUF6534 domain-containing protein</fullName>
    </recommendedName>
</protein>
<dbReference type="PANTHER" id="PTHR40465">
    <property type="entry name" value="CHROMOSOME 1, WHOLE GENOME SHOTGUN SEQUENCE"/>
    <property type="match status" value="1"/>
</dbReference>
<evidence type="ECO:0000259" key="2">
    <source>
        <dbReference type="Pfam" id="PF20152"/>
    </source>
</evidence>
<dbReference type="InterPro" id="IPR045339">
    <property type="entry name" value="DUF6534"/>
</dbReference>
<feature type="transmembrane region" description="Helical" evidence="1">
    <location>
        <begin position="226"/>
        <end position="246"/>
    </location>
</feature>
<keyword evidence="1" id="KW-0812">Transmembrane</keyword>
<dbReference type="Proteomes" id="UP001215151">
    <property type="component" value="Unassembled WGS sequence"/>
</dbReference>
<feature type="domain" description="DUF6534" evidence="2">
    <location>
        <begin position="165"/>
        <end position="250"/>
    </location>
</feature>
<proteinExistence type="predicted"/>
<dbReference type="EMBL" id="JAPEVG010000162">
    <property type="protein sequence ID" value="KAJ8475337.1"/>
    <property type="molecule type" value="Genomic_DNA"/>
</dbReference>
<reference evidence="3" key="1">
    <citation type="submission" date="2022-11" db="EMBL/GenBank/DDBJ databases">
        <title>Genome Sequence of Cubamyces cubensis.</title>
        <authorList>
            <person name="Buettner E."/>
        </authorList>
    </citation>
    <scope>NUCLEOTIDE SEQUENCE</scope>
    <source>
        <strain evidence="3">MPL-01</strain>
    </source>
</reference>
<organism evidence="3 4">
    <name type="scientific">Trametes cubensis</name>
    <dbReference type="NCBI Taxonomy" id="1111947"/>
    <lineage>
        <taxon>Eukaryota</taxon>
        <taxon>Fungi</taxon>
        <taxon>Dikarya</taxon>
        <taxon>Basidiomycota</taxon>
        <taxon>Agaricomycotina</taxon>
        <taxon>Agaricomycetes</taxon>
        <taxon>Polyporales</taxon>
        <taxon>Polyporaceae</taxon>
        <taxon>Trametes</taxon>
    </lineage>
</organism>
<evidence type="ECO:0000256" key="1">
    <source>
        <dbReference type="SAM" id="Phobius"/>
    </source>
</evidence>
<dbReference type="PANTHER" id="PTHR40465:SF1">
    <property type="entry name" value="DUF6534 DOMAIN-CONTAINING PROTEIN"/>
    <property type="match status" value="1"/>
</dbReference>
<feature type="transmembrane region" description="Helical" evidence="1">
    <location>
        <begin position="85"/>
        <end position="106"/>
    </location>
</feature>
<feature type="transmembrane region" description="Helical" evidence="1">
    <location>
        <begin position="154"/>
        <end position="179"/>
    </location>
</feature>
<keyword evidence="4" id="KW-1185">Reference proteome</keyword>
<dbReference type="AlphaFoldDB" id="A0AAD7TRV6"/>
<name>A0AAD7TRV6_9APHY</name>
<feature type="transmembrane region" description="Helical" evidence="1">
    <location>
        <begin position="199"/>
        <end position="220"/>
    </location>
</feature>
<evidence type="ECO:0000313" key="4">
    <source>
        <dbReference type="Proteomes" id="UP001215151"/>
    </source>
</evidence>
<keyword evidence="1" id="KW-0472">Membrane</keyword>
<feature type="transmembrane region" description="Helical" evidence="1">
    <location>
        <begin position="12"/>
        <end position="34"/>
    </location>
</feature>
<gene>
    <name evidence="3" type="ORF">ONZ51_g6634</name>
</gene>
<comment type="caution">
    <text evidence="3">The sequence shown here is derived from an EMBL/GenBank/DDBJ whole genome shotgun (WGS) entry which is preliminary data.</text>
</comment>
<evidence type="ECO:0000313" key="3">
    <source>
        <dbReference type="EMBL" id="KAJ8475337.1"/>
    </source>
</evidence>
<feature type="transmembrane region" description="Helical" evidence="1">
    <location>
        <begin position="118"/>
        <end position="142"/>
    </location>
</feature>
<dbReference type="Pfam" id="PF20152">
    <property type="entry name" value="DUF6534"/>
    <property type="match status" value="1"/>
</dbReference>
<keyword evidence="1" id="KW-1133">Transmembrane helix</keyword>
<sequence length="301" mass="33015">MTLSLNSTFGAAFLGVVVGCIMYGVILYQALVYHQSFPGDALSLKLLVLAVLLVETTHTVLWIFVSYEYFVVGFLDLSSLYENNWYANLTIPVGQVTGLTHVIFYARQVYLAMPHHRWMVVLSSIIMMGAFAFSIVVTVKGFHAETLLELSEFNWIICCAYGFTVLAELLLSSALIVWLRSQKSVFKQTNSAISRVVTYTLNTGLVNIVVGLLVFVFALVYPRDLIYTGLSIVGIKLCSIAVLAMLNSRTELAARLAHQDTTTLSALRFGTMSTRGSESARQTGDIILTGTVTSADSFATA</sequence>
<accession>A0AAD7TRV6</accession>
<feature type="transmembrane region" description="Helical" evidence="1">
    <location>
        <begin position="46"/>
        <end position="65"/>
    </location>
</feature>